<keyword evidence="3" id="KW-1185">Reference proteome</keyword>
<dbReference type="AlphaFoldDB" id="A0A399IZ28"/>
<evidence type="ECO:0000313" key="2">
    <source>
        <dbReference type="EMBL" id="RII38315.1"/>
    </source>
</evidence>
<organism evidence="2 3">
    <name type="scientific">Pseudooceanicola sediminis</name>
    <dbReference type="NCBI Taxonomy" id="2211117"/>
    <lineage>
        <taxon>Bacteria</taxon>
        <taxon>Pseudomonadati</taxon>
        <taxon>Pseudomonadota</taxon>
        <taxon>Alphaproteobacteria</taxon>
        <taxon>Rhodobacterales</taxon>
        <taxon>Paracoccaceae</taxon>
        <taxon>Pseudooceanicola</taxon>
    </lineage>
</organism>
<reference evidence="2 3" key="1">
    <citation type="submission" date="2018-08" db="EMBL/GenBank/DDBJ databases">
        <title>Pseudooceanicola sediminis CY03 in the family Rhodobacteracea.</title>
        <authorList>
            <person name="Zhang Y.-J."/>
        </authorList>
    </citation>
    <scope>NUCLEOTIDE SEQUENCE [LARGE SCALE GENOMIC DNA]</scope>
    <source>
        <strain evidence="2 3">CY03</strain>
    </source>
</reference>
<evidence type="ECO:0000256" key="1">
    <source>
        <dbReference type="SAM" id="MobiDB-lite"/>
    </source>
</evidence>
<feature type="region of interest" description="Disordered" evidence="1">
    <location>
        <begin position="1"/>
        <end position="35"/>
    </location>
</feature>
<protein>
    <submittedName>
        <fullName evidence="2">DUF1643 domain-containing protein</fullName>
    </submittedName>
</protein>
<sequence>MLGQLRGHARRRRHLSRGRTAPQPRLQPAAGVSTGDLVERRAQRGDAFSSALYSPCARYRYALSREWVDGPRILYVMLNPSKATEAQNDPTVERCERRARALGFGGFRVCNLFGWRETSPALLKRAEQPVGPDNDSVLRQSAAWLGTTGVILCGWGVHGAHLERGAEVADLLRRTGRPLRHLGVTKDGHPRHPLYVAYAQALLPWQ</sequence>
<gene>
    <name evidence="2" type="ORF">DL237_12420</name>
</gene>
<comment type="caution">
    <text evidence="2">The sequence shown here is derived from an EMBL/GenBank/DDBJ whole genome shotgun (WGS) entry which is preliminary data.</text>
</comment>
<accession>A0A399IZ28</accession>
<dbReference type="Pfam" id="PF07799">
    <property type="entry name" value="DUF1643"/>
    <property type="match status" value="1"/>
</dbReference>
<dbReference type="OrthoDB" id="9807577at2"/>
<dbReference type="InterPro" id="IPR012441">
    <property type="entry name" value="DUF1643"/>
</dbReference>
<dbReference type="EMBL" id="QWJJ01000010">
    <property type="protein sequence ID" value="RII38315.1"/>
    <property type="molecule type" value="Genomic_DNA"/>
</dbReference>
<name>A0A399IZ28_9RHOB</name>
<dbReference type="Proteomes" id="UP000265848">
    <property type="component" value="Unassembled WGS sequence"/>
</dbReference>
<feature type="compositionally biased region" description="Basic residues" evidence="1">
    <location>
        <begin position="7"/>
        <end position="17"/>
    </location>
</feature>
<proteinExistence type="predicted"/>
<evidence type="ECO:0000313" key="3">
    <source>
        <dbReference type="Proteomes" id="UP000265848"/>
    </source>
</evidence>